<accession>A0A9D0ZVF3</accession>
<proteinExistence type="predicted"/>
<name>A0A9D0ZVF3_9FIRM</name>
<sequence>MREKTLRRGTMMLAAAAMALTVSGMAVSAEEAKEGDTYELSIVYDNDIHGRLERLPQFKTLIDEAREEVDNLLVLNGGDIFLRGELQDQRGIPEMNILNEIGYDAWVLGNNDFRIPPEGGTAEEGNQQIQDLIELAEFPTLCGNVTMKDTGEYIDNVEPYIIKEVGGLDIGIIGVTSLKPQDREWEEVSDKVFESGEITVANLMEEVAPQTDINIVLSHTGLAVDTKIANVEGVSAVIGADDHYIITNPIYWPGDDGFKSTPIVQGGGEQDQYLGRLDLTYVYEEGAWTLDDFDGYLYDLEGVEGDEQIQQMIDSYQNNSVEETAEEAA</sequence>
<gene>
    <name evidence="3" type="ORF">IAB26_08535</name>
</gene>
<evidence type="ECO:0000313" key="3">
    <source>
        <dbReference type="EMBL" id="HIQ96596.1"/>
    </source>
</evidence>
<dbReference type="EMBL" id="DVFT01000128">
    <property type="protein sequence ID" value="HIQ96596.1"/>
    <property type="molecule type" value="Genomic_DNA"/>
</dbReference>
<feature type="chain" id="PRO_5039578819" evidence="1">
    <location>
        <begin position="29"/>
        <end position="329"/>
    </location>
</feature>
<dbReference type="InterPro" id="IPR006179">
    <property type="entry name" value="5_nucleotidase/apyrase"/>
</dbReference>
<evidence type="ECO:0000313" key="4">
    <source>
        <dbReference type="Proteomes" id="UP000886886"/>
    </source>
</evidence>
<dbReference type="PANTHER" id="PTHR11575:SF24">
    <property type="entry name" value="5'-NUCLEOTIDASE"/>
    <property type="match status" value="1"/>
</dbReference>
<feature type="signal peptide" evidence="1">
    <location>
        <begin position="1"/>
        <end position="28"/>
    </location>
</feature>
<comment type="caution">
    <text evidence="3">The sequence shown here is derived from an EMBL/GenBank/DDBJ whole genome shotgun (WGS) entry which is preliminary data.</text>
</comment>
<reference evidence="3" key="2">
    <citation type="journal article" date="2021" name="PeerJ">
        <title>Extensive microbial diversity within the chicken gut microbiome revealed by metagenomics and culture.</title>
        <authorList>
            <person name="Gilroy R."/>
            <person name="Ravi A."/>
            <person name="Getino M."/>
            <person name="Pursley I."/>
            <person name="Horton D.L."/>
            <person name="Alikhan N.F."/>
            <person name="Baker D."/>
            <person name="Gharbi K."/>
            <person name="Hall N."/>
            <person name="Watson M."/>
            <person name="Adriaenssens E.M."/>
            <person name="Foster-Nyarko E."/>
            <person name="Jarju S."/>
            <person name="Secka A."/>
            <person name="Antonio M."/>
            <person name="Oren A."/>
            <person name="Chaudhuri R.R."/>
            <person name="La Ragione R."/>
            <person name="Hildebrand F."/>
            <person name="Pallen M.J."/>
        </authorList>
    </citation>
    <scope>NUCLEOTIDE SEQUENCE</scope>
    <source>
        <strain evidence="3">ChiSjej3B21-11622</strain>
    </source>
</reference>
<dbReference type="InterPro" id="IPR029052">
    <property type="entry name" value="Metallo-depent_PP-like"/>
</dbReference>
<keyword evidence="1" id="KW-0732">Signal</keyword>
<dbReference type="GO" id="GO:0016787">
    <property type="term" value="F:hydrolase activity"/>
    <property type="evidence" value="ECO:0007669"/>
    <property type="project" value="InterPro"/>
</dbReference>
<dbReference type="Gene3D" id="3.60.21.10">
    <property type="match status" value="1"/>
</dbReference>
<evidence type="ECO:0000259" key="2">
    <source>
        <dbReference type="Pfam" id="PF00149"/>
    </source>
</evidence>
<dbReference type="SUPFAM" id="SSF56300">
    <property type="entry name" value="Metallo-dependent phosphatases"/>
    <property type="match status" value="1"/>
</dbReference>
<dbReference type="InterPro" id="IPR004843">
    <property type="entry name" value="Calcineurin-like_PHP"/>
</dbReference>
<dbReference type="Proteomes" id="UP000886886">
    <property type="component" value="Unassembled WGS sequence"/>
</dbReference>
<protein>
    <submittedName>
        <fullName evidence="3">Bifunctional metallophosphatase/5'-nucleotidase</fullName>
    </submittedName>
</protein>
<feature type="domain" description="Calcineurin-like phosphoesterase" evidence="2">
    <location>
        <begin position="46"/>
        <end position="243"/>
    </location>
</feature>
<reference evidence="3" key="1">
    <citation type="submission" date="2020-10" db="EMBL/GenBank/DDBJ databases">
        <authorList>
            <person name="Gilroy R."/>
        </authorList>
    </citation>
    <scope>NUCLEOTIDE SEQUENCE</scope>
    <source>
        <strain evidence="3">ChiSjej3B21-11622</strain>
    </source>
</reference>
<organism evidence="3 4">
    <name type="scientific">Candidatus Limivivens merdigallinarum</name>
    <dbReference type="NCBI Taxonomy" id="2840859"/>
    <lineage>
        <taxon>Bacteria</taxon>
        <taxon>Bacillati</taxon>
        <taxon>Bacillota</taxon>
        <taxon>Clostridia</taxon>
        <taxon>Lachnospirales</taxon>
        <taxon>Lachnospiraceae</taxon>
        <taxon>Lachnospiraceae incertae sedis</taxon>
        <taxon>Candidatus Limivivens</taxon>
    </lineage>
</organism>
<dbReference type="GO" id="GO:0009166">
    <property type="term" value="P:nucleotide catabolic process"/>
    <property type="evidence" value="ECO:0007669"/>
    <property type="project" value="InterPro"/>
</dbReference>
<dbReference type="PANTHER" id="PTHR11575">
    <property type="entry name" value="5'-NUCLEOTIDASE-RELATED"/>
    <property type="match status" value="1"/>
</dbReference>
<dbReference type="AlphaFoldDB" id="A0A9D0ZVF3"/>
<dbReference type="GO" id="GO:0030288">
    <property type="term" value="C:outer membrane-bounded periplasmic space"/>
    <property type="evidence" value="ECO:0007669"/>
    <property type="project" value="TreeGrafter"/>
</dbReference>
<evidence type="ECO:0000256" key="1">
    <source>
        <dbReference type="SAM" id="SignalP"/>
    </source>
</evidence>
<dbReference type="Pfam" id="PF00149">
    <property type="entry name" value="Metallophos"/>
    <property type="match status" value="1"/>
</dbReference>